<protein>
    <recommendedName>
        <fullName evidence="3">DUF2383 domain-containing protein</fullName>
    </recommendedName>
</protein>
<name>A0A1H3G4C8_9BURK</name>
<organism evidence="1 2">
    <name type="scientific">Delftia lacustris</name>
    <dbReference type="NCBI Taxonomy" id="558537"/>
    <lineage>
        <taxon>Bacteria</taxon>
        <taxon>Pseudomonadati</taxon>
        <taxon>Pseudomonadota</taxon>
        <taxon>Betaproteobacteria</taxon>
        <taxon>Burkholderiales</taxon>
        <taxon>Comamonadaceae</taxon>
        <taxon>Delftia</taxon>
    </lineage>
</organism>
<sequence length="284" mass="32230">MESSSLERPTSRPIVPTVLSNLWQKAKPARPGVMYPSTPRKLGEPVDAYWHDRYFLEPYFVPGRGYDQYRPAYALGWKASLSPEHAQQDFESAEARLEERWEQERGGSLLHWNQVREAVEASWLQARRRTPAQPAASTLELQTTALLNAVLALGRQAHVRLGECMDPMPQGLIGQVLARHFNASQVLVDDLERAIDANGGVVLPVRDSRAALRRNAFWDGLLGREEGADYVLDQAESCQQQWLSAYEAAEQARLPRALSEILHRQSLMLRGHIEAIHWLRSYML</sequence>
<gene>
    <name evidence="1" type="ORF">SAMN05421547_10239</name>
</gene>
<evidence type="ECO:0000313" key="2">
    <source>
        <dbReference type="Proteomes" id="UP000183417"/>
    </source>
</evidence>
<proteinExistence type="predicted"/>
<reference evidence="1 2" key="1">
    <citation type="submission" date="2016-10" db="EMBL/GenBank/DDBJ databases">
        <authorList>
            <person name="de Groot N.N."/>
        </authorList>
    </citation>
    <scope>NUCLEOTIDE SEQUENCE [LARGE SCALE GENOMIC DNA]</scope>
    <source>
        <strain evidence="1 2">LMG 24775</strain>
    </source>
</reference>
<evidence type="ECO:0008006" key="3">
    <source>
        <dbReference type="Google" id="ProtNLM"/>
    </source>
</evidence>
<evidence type="ECO:0000313" key="1">
    <source>
        <dbReference type="EMBL" id="SDX97229.1"/>
    </source>
</evidence>
<dbReference type="EMBL" id="FNPE01000002">
    <property type="protein sequence ID" value="SDX97229.1"/>
    <property type="molecule type" value="Genomic_DNA"/>
</dbReference>
<dbReference type="Proteomes" id="UP000183417">
    <property type="component" value="Unassembled WGS sequence"/>
</dbReference>
<dbReference type="AlphaFoldDB" id="A0A1H3G4C8"/>
<accession>A0A1H3G4C8</accession>